<protein>
    <recommendedName>
        <fullName evidence="3">Small CPxCG-related zinc finger protein</fullName>
    </recommendedName>
</protein>
<keyword evidence="2" id="KW-1185">Reference proteome</keyword>
<evidence type="ECO:0000313" key="2">
    <source>
        <dbReference type="Proteomes" id="UP001597119"/>
    </source>
</evidence>
<sequence length="71" mass="8072">MDVDCPDCGVAMRQVQYGMKAGLEEYQAPYVRTEERREGLLGQLGLHERKRVVTVLCPECGLVRQYAVLDE</sequence>
<comment type="caution">
    <text evidence="1">The sequence shown here is derived from an EMBL/GenBank/DDBJ whole genome shotgun (WGS) entry which is preliminary data.</text>
</comment>
<name>A0ABD6C6Y3_9EURY</name>
<organism evidence="1 2">
    <name type="scientific">Halorientalis brevis</name>
    <dbReference type="NCBI Taxonomy" id="1126241"/>
    <lineage>
        <taxon>Archaea</taxon>
        <taxon>Methanobacteriati</taxon>
        <taxon>Methanobacteriota</taxon>
        <taxon>Stenosarchaea group</taxon>
        <taxon>Halobacteria</taxon>
        <taxon>Halobacteriales</taxon>
        <taxon>Haloarculaceae</taxon>
        <taxon>Halorientalis</taxon>
    </lineage>
</organism>
<evidence type="ECO:0008006" key="3">
    <source>
        <dbReference type="Google" id="ProtNLM"/>
    </source>
</evidence>
<dbReference type="AlphaFoldDB" id="A0ABD6C6Y3"/>
<accession>A0ABD6C6Y3</accession>
<dbReference type="Proteomes" id="UP001597119">
    <property type="component" value="Unassembled WGS sequence"/>
</dbReference>
<evidence type="ECO:0000313" key="1">
    <source>
        <dbReference type="EMBL" id="MFD1585451.1"/>
    </source>
</evidence>
<reference evidence="1 2" key="1">
    <citation type="journal article" date="2019" name="Int. J. Syst. Evol. Microbiol.">
        <title>The Global Catalogue of Microorganisms (GCM) 10K type strain sequencing project: providing services to taxonomists for standard genome sequencing and annotation.</title>
        <authorList>
            <consortium name="The Broad Institute Genomics Platform"/>
            <consortium name="The Broad Institute Genome Sequencing Center for Infectious Disease"/>
            <person name="Wu L."/>
            <person name="Ma J."/>
        </authorList>
    </citation>
    <scope>NUCLEOTIDE SEQUENCE [LARGE SCALE GENOMIC DNA]</scope>
    <source>
        <strain evidence="1 2">CGMCC 1.12125</strain>
    </source>
</reference>
<gene>
    <name evidence="1" type="ORF">ACFR9U_00530</name>
</gene>
<proteinExistence type="predicted"/>
<dbReference type="RefSeq" id="WP_247377784.1">
    <property type="nucleotide sequence ID" value="NZ_JALLGV010000004.1"/>
</dbReference>
<dbReference type="EMBL" id="JBHUDJ010000001">
    <property type="protein sequence ID" value="MFD1585451.1"/>
    <property type="molecule type" value="Genomic_DNA"/>
</dbReference>